<reference evidence="2" key="1">
    <citation type="submission" date="2019-07" db="EMBL/GenBank/DDBJ databases">
        <authorList>
            <person name="Palmer J.M."/>
        </authorList>
    </citation>
    <scope>NUCLEOTIDE SEQUENCE</scope>
    <source>
        <strain evidence="2">PC9</strain>
    </source>
</reference>
<feature type="compositionally biased region" description="Polar residues" evidence="1">
    <location>
        <begin position="381"/>
        <end position="391"/>
    </location>
</feature>
<feature type="region of interest" description="Disordered" evidence="1">
    <location>
        <begin position="89"/>
        <end position="290"/>
    </location>
</feature>
<comment type="caution">
    <text evidence="2">The sequence shown here is derived from an EMBL/GenBank/DDBJ whole genome shotgun (WGS) entry which is preliminary data.</text>
</comment>
<protein>
    <submittedName>
        <fullName evidence="2">Uncharacterized protein</fullName>
    </submittedName>
</protein>
<feature type="region of interest" description="Disordered" evidence="1">
    <location>
        <begin position="314"/>
        <end position="337"/>
    </location>
</feature>
<dbReference type="EMBL" id="JACETU010000006">
    <property type="protein sequence ID" value="KAF7426693.1"/>
    <property type="molecule type" value="Genomic_DNA"/>
</dbReference>
<dbReference type="RefSeq" id="XP_036629997.1">
    <property type="nucleotide sequence ID" value="XM_036778569.1"/>
</dbReference>
<feature type="compositionally biased region" description="Low complexity" evidence="1">
    <location>
        <begin position="153"/>
        <end position="167"/>
    </location>
</feature>
<evidence type="ECO:0000313" key="2">
    <source>
        <dbReference type="EMBL" id="KAF7426693.1"/>
    </source>
</evidence>
<sequence>MSHWNLVPSILNEQRFSLPIDCRGLLRRSDNFSLLAAVPYNFRHEPLHSETLYPRPLSQPTSFPSCNHHHIPGDDIKELVKESTKSQLIQRDYQARTKSSALLPRLITPSRQPSSPSSPSPTKETDAMPEGYEARLPSRRTFTTPSPALQVPRSTRSLSNRPSSASSVVGDATINASPAPTSRIMDDTPSARPKSSLDESHLEMTRSSRTSTGRRGLTHIQMKTRMRKRSMSVENGSPGLSVGSAANHDSPSEFGMLSIPRDDDTTLNGLRSSSSLSNRREGGSSGSERTLDWIAPRAATHALAAAGLLPLDRDRDRDRDRDQEFEQDIERERERERHRRLDLAGIQSVTPTLERTNSRAVTSNNPATSLMRPTRTRRNSRQGPSMSSTTYDIHPHVTSLYRRAQLPQIRRLAPFANQEHTEGDE</sequence>
<dbReference type="VEuPathDB" id="FungiDB:PC9H_009062"/>
<keyword evidence="3" id="KW-1185">Reference proteome</keyword>
<feature type="compositionally biased region" description="Low complexity" evidence="1">
    <location>
        <begin position="109"/>
        <end position="121"/>
    </location>
</feature>
<organism evidence="2 3">
    <name type="scientific">Pleurotus ostreatus</name>
    <name type="common">Oyster mushroom</name>
    <name type="synonym">White-rot fungus</name>
    <dbReference type="NCBI Taxonomy" id="5322"/>
    <lineage>
        <taxon>Eukaryota</taxon>
        <taxon>Fungi</taxon>
        <taxon>Dikarya</taxon>
        <taxon>Basidiomycota</taxon>
        <taxon>Agaricomycotina</taxon>
        <taxon>Agaricomycetes</taxon>
        <taxon>Agaricomycetidae</taxon>
        <taxon>Agaricales</taxon>
        <taxon>Pleurotineae</taxon>
        <taxon>Pleurotaceae</taxon>
        <taxon>Pleurotus</taxon>
    </lineage>
</organism>
<dbReference type="AlphaFoldDB" id="A0A8H7DS76"/>
<feature type="compositionally biased region" description="Low complexity" evidence="1">
    <location>
        <begin position="266"/>
        <end position="277"/>
    </location>
</feature>
<evidence type="ECO:0000313" key="3">
    <source>
        <dbReference type="Proteomes" id="UP000623687"/>
    </source>
</evidence>
<feature type="compositionally biased region" description="Basic and acidic residues" evidence="1">
    <location>
        <begin position="195"/>
        <end position="206"/>
    </location>
</feature>
<dbReference type="GeneID" id="59378880"/>
<dbReference type="Proteomes" id="UP000623687">
    <property type="component" value="Unassembled WGS sequence"/>
</dbReference>
<gene>
    <name evidence="2" type="ORF">PC9H_009062</name>
</gene>
<feature type="region of interest" description="Disordered" evidence="1">
    <location>
        <begin position="354"/>
        <end position="392"/>
    </location>
</feature>
<accession>A0A8H7DS76</accession>
<proteinExistence type="predicted"/>
<evidence type="ECO:0000256" key="1">
    <source>
        <dbReference type="SAM" id="MobiDB-lite"/>
    </source>
</evidence>
<name>A0A8H7DS76_PLEOS</name>
<feature type="compositionally biased region" description="Polar residues" evidence="1">
    <location>
        <begin position="354"/>
        <end position="368"/>
    </location>
</feature>